<dbReference type="PANTHER" id="PTHR10024">
    <property type="entry name" value="SYNAPTOTAGMIN"/>
    <property type="match status" value="1"/>
</dbReference>
<dbReference type="Gene3D" id="2.60.40.150">
    <property type="entry name" value="C2 domain"/>
    <property type="match status" value="2"/>
</dbReference>
<dbReference type="GO" id="GO:0005886">
    <property type="term" value="C:plasma membrane"/>
    <property type="evidence" value="ECO:0007669"/>
    <property type="project" value="TreeGrafter"/>
</dbReference>
<dbReference type="FunFam" id="2.60.40.150:FF:000039">
    <property type="entry name" value="Synaptotagmin 11"/>
    <property type="match status" value="1"/>
</dbReference>
<dbReference type="SUPFAM" id="SSF49562">
    <property type="entry name" value="C2 domain (Calcium/lipid-binding domain, CaLB)"/>
    <property type="match status" value="2"/>
</dbReference>
<keyword evidence="3" id="KW-0812">Transmembrane</keyword>
<dbReference type="EMBL" id="HBUF01602922">
    <property type="protein sequence ID" value="CAG6776655.1"/>
    <property type="molecule type" value="Transcribed_RNA"/>
</dbReference>
<dbReference type="InterPro" id="IPR001565">
    <property type="entry name" value="Synaptotagmin"/>
</dbReference>
<organism evidence="5">
    <name type="scientific">Cacopsylla melanoneura</name>
    <dbReference type="NCBI Taxonomy" id="428564"/>
    <lineage>
        <taxon>Eukaryota</taxon>
        <taxon>Metazoa</taxon>
        <taxon>Ecdysozoa</taxon>
        <taxon>Arthropoda</taxon>
        <taxon>Hexapoda</taxon>
        <taxon>Insecta</taxon>
        <taxon>Pterygota</taxon>
        <taxon>Neoptera</taxon>
        <taxon>Paraneoptera</taxon>
        <taxon>Hemiptera</taxon>
        <taxon>Sternorrhyncha</taxon>
        <taxon>Psylloidea</taxon>
        <taxon>Psyllidae</taxon>
        <taxon>Psyllinae</taxon>
        <taxon>Cacopsylla</taxon>
    </lineage>
</organism>
<dbReference type="GO" id="GO:0070382">
    <property type="term" value="C:exocytic vesicle"/>
    <property type="evidence" value="ECO:0007669"/>
    <property type="project" value="TreeGrafter"/>
</dbReference>
<feature type="domain" description="C2" evidence="4">
    <location>
        <begin position="321"/>
        <end position="455"/>
    </location>
</feature>
<keyword evidence="1" id="KW-0677">Repeat</keyword>
<accession>A0A8D9F633</accession>
<name>A0A8D9F633_9HEMI</name>
<feature type="domain" description="C2" evidence="4">
    <location>
        <begin position="187"/>
        <end position="308"/>
    </location>
</feature>
<dbReference type="PROSITE" id="PS50004">
    <property type="entry name" value="C2"/>
    <property type="match status" value="2"/>
</dbReference>
<dbReference type="PRINTS" id="PR00399">
    <property type="entry name" value="SYNAPTOTAGMN"/>
</dbReference>
<dbReference type="GO" id="GO:0005509">
    <property type="term" value="F:calcium ion binding"/>
    <property type="evidence" value="ECO:0007669"/>
    <property type="project" value="TreeGrafter"/>
</dbReference>
<evidence type="ECO:0000313" key="5">
    <source>
        <dbReference type="EMBL" id="CAG6776655.1"/>
    </source>
</evidence>
<dbReference type="GO" id="GO:0006906">
    <property type="term" value="P:vesicle fusion"/>
    <property type="evidence" value="ECO:0007669"/>
    <property type="project" value="TreeGrafter"/>
</dbReference>
<reference evidence="5" key="1">
    <citation type="submission" date="2021-05" db="EMBL/GenBank/DDBJ databases">
        <authorList>
            <person name="Alioto T."/>
            <person name="Alioto T."/>
            <person name="Gomez Garrido J."/>
        </authorList>
    </citation>
    <scope>NUCLEOTIDE SEQUENCE</scope>
</reference>
<dbReference type="GO" id="GO:0000149">
    <property type="term" value="F:SNARE binding"/>
    <property type="evidence" value="ECO:0007669"/>
    <property type="project" value="TreeGrafter"/>
</dbReference>
<dbReference type="GO" id="GO:0005544">
    <property type="term" value="F:calcium-dependent phospholipid binding"/>
    <property type="evidence" value="ECO:0007669"/>
    <property type="project" value="TreeGrafter"/>
</dbReference>
<keyword evidence="3" id="KW-1133">Transmembrane helix</keyword>
<dbReference type="InterPro" id="IPR000008">
    <property type="entry name" value="C2_dom"/>
</dbReference>
<feature type="compositionally biased region" description="Polar residues" evidence="2">
    <location>
        <begin position="75"/>
        <end position="107"/>
    </location>
</feature>
<dbReference type="GO" id="GO:0030276">
    <property type="term" value="F:clathrin binding"/>
    <property type="evidence" value="ECO:0007669"/>
    <property type="project" value="TreeGrafter"/>
</dbReference>
<evidence type="ECO:0000256" key="1">
    <source>
        <dbReference type="ARBA" id="ARBA00022737"/>
    </source>
</evidence>
<keyword evidence="3" id="KW-0472">Membrane</keyword>
<sequence length="459" mass="50620">MAVMVTNPNEGPEVEALEKVTGHTVLGLGLAGLVFLATVCLATCYCRRRNSSLETKKLTLSQLTLKRPTAVRSPAGNNSHYLKKSPSPTYVTPVTSLVNSPSGSIHSPTGGGSTNHSPMQPCVPLPGNVVITENEKAGKDHRSQDGNGVAGGFQDTASDSDSCLVSADCATASTKDMIDCDSNGESKLGQIFFKIKYQAKENLLIVTVLKCRDLCIKDTPSGSSDPYVKIHLLPDKQKVKTRVLRKTRNPIYNEEFTFTGISPAQMKASTLHFVVFSFDRYSRDDVVGEVFYSLHSFETSGHSLSFCRDIQPRSLRIKSQGRGEILLSLCWQPAANRFTIVVLKARNLPKMDVTGLADPYVKVYLLYKGQRVAKKKTHVKKRTLNPVYNESFVFEVPADNLDSVSLELLLLDWDRVTKNEVIGRLDLGGDKSSGTALTHWTDVCNSPRRQIAEWHKLRE</sequence>
<feature type="transmembrane region" description="Helical" evidence="3">
    <location>
        <begin position="20"/>
        <end position="46"/>
    </location>
</feature>
<dbReference type="EMBL" id="HBUF01602923">
    <property type="protein sequence ID" value="CAG6776657.1"/>
    <property type="molecule type" value="Transcribed_RNA"/>
</dbReference>
<dbReference type="PRINTS" id="PR00360">
    <property type="entry name" value="C2DOMAIN"/>
</dbReference>
<dbReference type="GO" id="GO:0048791">
    <property type="term" value="P:calcium ion-regulated exocytosis of neurotransmitter"/>
    <property type="evidence" value="ECO:0007669"/>
    <property type="project" value="TreeGrafter"/>
</dbReference>
<dbReference type="EMBL" id="HBUF01602924">
    <property type="protein sequence ID" value="CAG6776659.1"/>
    <property type="molecule type" value="Transcribed_RNA"/>
</dbReference>
<dbReference type="InterPro" id="IPR035892">
    <property type="entry name" value="C2_domain_sf"/>
</dbReference>
<dbReference type="CDD" id="cd08404">
    <property type="entry name" value="C2B_Synaptotagmin-4"/>
    <property type="match status" value="1"/>
</dbReference>
<dbReference type="Pfam" id="PF00168">
    <property type="entry name" value="C2"/>
    <property type="match status" value="2"/>
</dbReference>
<feature type="region of interest" description="Disordered" evidence="2">
    <location>
        <begin position="70"/>
        <end position="116"/>
    </location>
</feature>
<dbReference type="SMART" id="SM00239">
    <property type="entry name" value="C2"/>
    <property type="match status" value="2"/>
</dbReference>
<protein>
    <submittedName>
        <fullName evidence="5">Synaptotagmin-11</fullName>
    </submittedName>
</protein>
<dbReference type="GO" id="GO:0001786">
    <property type="term" value="F:phosphatidylserine binding"/>
    <property type="evidence" value="ECO:0007669"/>
    <property type="project" value="TreeGrafter"/>
</dbReference>
<dbReference type="EMBL" id="HBUF01602920">
    <property type="protein sequence ID" value="CAG6776651.1"/>
    <property type="molecule type" value="Transcribed_RNA"/>
</dbReference>
<evidence type="ECO:0000256" key="3">
    <source>
        <dbReference type="SAM" id="Phobius"/>
    </source>
</evidence>
<dbReference type="PANTHER" id="PTHR10024:SF369">
    <property type="entry name" value="FI18813P1"/>
    <property type="match status" value="1"/>
</dbReference>
<dbReference type="GO" id="GO:0030424">
    <property type="term" value="C:axon"/>
    <property type="evidence" value="ECO:0007669"/>
    <property type="project" value="TreeGrafter"/>
</dbReference>
<evidence type="ECO:0000259" key="4">
    <source>
        <dbReference type="PROSITE" id="PS50004"/>
    </source>
</evidence>
<evidence type="ECO:0000256" key="2">
    <source>
        <dbReference type="SAM" id="MobiDB-lite"/>
    </source>
</evidence>
<dbReference type="GO" id="GO:0098793">
    <property type="term" value="C:presynapse"/>
    <property type="evidence" value="ECO:0007669"/>
    <property type="project" value="GOC"/>
</dbReference>
<dbReference type="AlphaFoldDB" id="A0A8D9F633"/>
<proteinExistence type="predicted"/>